<feature type="compositionally biased region" description="Low complexity" evidence="1">
    <location>
        <begin position="267"/>
        <end position="286"/>
    </location>
</feature>
<organism evidence="2 3">
    <name type="scientific">Rhodotorula toruloides</name>
    <name type="common">Yeast</name>
    <name type="synonym">Rhodosporidium toruloides</name>
    <dbReference type="NCBI Taxonomy" id="5286"/>
    <lineage>
        <taxon>Eukaryota</taxon>
        <taxon>Fungi</taxon>
        <taxon>Dikarya</taxon>
        <taxon>Basidiomycota</taxon>
        <taxon>Pucciniomycotina</taxon>
        <taxon>Microbotryomycetes</taxon>
        <taxon>Sporidiobolales</taxon>
        <taxon>Sporidiobolaceae</taxon>
        <taxon>Rhodotorula</taxon>
    </lineage>
</organism>
<name>A0A2T0AEG3_RHOTO</name>
<reference evidence="2 3" key="1">
    <citation type="journal article" date="2018" name="Elife">
        <title>Functional genomics of lipid metabolism in the oleaginous yeast Rhodosporidium toruloides.</title>
        <authorList>
            <person name="Coradetti S.T."/>
            <person name="Pinel D."/>
            <person name="Geiselman G."/>
            <person name="Ito M."/>
            <person name="Mondo S."/>
            <person name="Reilly M.C."/>
            <person name="Cheng Y.F."/>
            <person name="Bauer S."/>
            <person name="Grigoriev I."/>
            <person name="Gladden J.M."/>
            <person name="Simmons B.A."/>
            <person name="Brem R."/>
            <person name="Arkin A.P."/>
            <person name="Skerker J.M."/>
        </authorList>
    </citation>
    <scope>NUCLEOTIDE SEQUENCE [LARGE SCALE GENOMIC DNA]</scope>
    <source>
        <strain evidence="2 3">NBRC 0880</strain>
    </source>
</reference>
<feature type="compositionally biased region" description="Basic residues" evidence="1">
    <location>
        <begin position="350"/>
        <end position="364"/>
    </location>
</feature>
<gene>
    <name evidence="2" type="ORF">AAT19DRAFT_13421</name>
</gene>
<feature type="compositionally biased region" description="Low complexity" evidence="1">
    <location>
        <begin position="31"/>
        <end position="42"/>
    </location>
</feature>
<protein>
    <submittedName>
        <fullName evidence="2">Uncharacterized protein</fullName>
    </submittedName>
</protein>
<comment type="caution">
    <text evidence="2">The sequence shown here is derived from an EMBL/GenBank/DDBJ whole genome shotgun (WGS) entry which is preliminary data.</text>
</comment>
<evidence type="ECO:0000256" key="1">
    <source>
        <dbReference type="SAM" id="MobiDB-lite"/>
    </source>
</evidence>
<evidence type="ECO:0000313" key="3">
    <source>
        <dbReference type="Proteomes" id="UP000239560"/>
    </source>
</evidence>
<dbReference type="AlphaFoldDB" id="A0A2T0AEG3"/>
<dbReference type="EMBL" id="LCTV02000003">
    <property type="protein sequence ID" value="PRQ76399.1"/>
    <property type="molecule type" value="Genomic_DNA"/>
</dbReference>
<proteinExistence type="predicted"/>
<feature type="compositionally biased region" description="Basic and acidic residues" evidence="1">
    <location>
        <begin position="254"/>
        <end position="265"/>
    </location>
</feature>
<feature type="compositionally biased region" description="Low complexity" evidence="1">
    <location>
        <begin position="365"/>
        <end position="396"/>
    </location>
</feature>
<feature type="compositionally biased region" description="Low complexity" evidence="1">
    <location>
        <begin position="198"/>
        <end position="230"/>
    </location>
</feature>
<feature type="compositionally biased region" description="Low complexity" evidence="1">
    <location>
        <begin position="422"/>
        <end position="432"/>
    </location>
</feature>
<evidence type="ECO:0000313" key="2">
    <source>
        <dbReference type="EMBL" id="PRQ76399.1"/>
    </source>
</evidence>
<feature type="region of interest" description="Disordered" evidence="1">
    <location>
        <begin position="1"/>
        <end position="50"/>
    </location>
</feature>
<accession>A0A2T0AEG3</accession>
<dbReference type="Proteomes" id="UP000239560">
    <property type="component" value="Unassembled WGS sequence"/>
</dbReference>
<feature type="region of interest" description="Disordered" evidence="1">
    <location>
        <begin position="335"/>
        <end position="432"/>
    </location>
</feature>
<sequence length="432" mass="47953">MTDPARPAIPRTLQAPQSKTRSSHGPELVRPFTSTPSPSAPSLKHPNSNPVLLLLPKLRRRRRDQHTGAHDQQRLSAIALSSVRSRSRLSLPSPATMPLRLLNGHNCSAPQRTSAPLRLLSFIRRLHLSYTPSRTIHRRLARRKVLLSTRPSSTTASEVADLHRSAVLLLARTSNDQALPSRWLFTPLPDTICRKRLSTSSPCTSRSQSPPSVASSRRMASRRISSARAAEYTSARRTLTRRRAGIASSLPSRRTRETKGTRREYVSSAGRSARAGSASRWRTSTRMPGGLTSTSRRPSRDGIDWTSRGRRKRSEGKVLACGGACCELRRRRLEKTETRSRGEGVPGRPCFRRSKRTTLRRKIPPSRLVRSAAALSSSLLPPHDHTSPSSSTSLARLPKRPVSRSSRCAACRPPWRRPPRLPSTTTTRSARA</sequence>
<feature type="region of interest" description="Disordered" evidence="1">
    <location>
        <begin position="196"/>
        <end position="313"/>
    </location>
</feature>